<feature type="compositionally biased region" description="Basic residues" evidence="1">
    <location>
        <begin position="125"/>
        <end position="134"/>
    </location>
</feature>
<keyword evidence="3" id="KW-1185">Reference proteome</keyword>
<comment type="caution">
    <text evidence="2">The sequence shown here is derived from an EMBL/GenBank/DDBJ whole genome shotgun (WGS) entry which is preliminary data.</text>
</comment>
<dbReference type="Proteomes" id="UP001530377">
    <property type="component" value="Unassembled WGS sequence"/>
</dbReference>
<evidence type="ECO:0000256" key="1">
    <source>
        <dbReference type="SAM" id="MobiDB-lite"/>
    </source>
</evidence>
<name>A0ABD3RK40_9STRA</name>
<sequence>MMSSPIARYRRNNSNHRRRTVITPLSKVLLVSTLLLCYNVRDVAAAGRRHRRHLSSVDCFVVPTSSSSSVHPSAATGWALAGGSSLSTRIVSLARLRDDDDDYDDGLGYGYDYDYNVDDEDDRRPQRRLRRRMRPSPMTDDLGTPPLTGSSPDDTSLSIPSPFGRGDAGLRLPPSVSSALLAGVFVLGMGTGVTVDSQINTNPRDLASRDAVDKNAPNPTLCTTYGASAMAFDQRVFVSFNPFNVYVAQADVKPACVLRPANVVPILKERKLLNDDEIRGCKMNMNTWAFVGDLNDQPQLSCVYKSEDAQNEFLDDPKRGIGEDYLDDDYSRAMSMRKKALEPGKMKTGKMVKDTLTEGQKRSILEIGENAVVGAAGDR</sequence>
<dbReference type="AlphaFoldDB" id="A0ABD3RK40"/>
<accession>A0ABD3RK40</accession>
<evidence type="ECO:0000313" key="2">
    <source>
        <dbReference type="EMBL" id="KAL3812131.1"/>
    </source>
</evidence>
<dbReference type="InterPro" id="IPR021511">
    <property type="entry name" value="DUF3172"/>
</dbReference>
<evidence type="ECO:0008006" key="4">
    <source>
        <dbReference type="Google" id="ProtNLM"/>
    </source>
</evidence>
<dbReference type="Pfam" id="PF11371">
    <property type="entry name" value="DUF3172"/>
    <property type="match status" value="1"/>
</dbReference>
<protein>
    <recommendedName>
        <fullName evidence="4">DUF3172 domain-containing protein</fullName>
    </recommendedName>
</protein>
<feature type="compositionally biased region" description="Polar residues" evidence="1">
    <location>
        <begin position="147"/>
        <end position="159"/>
    </location>
</feature>
<reference evidence="2 3" key="1">
    <citation type="submission" date="2024-10" db="EMBL/GenBank/DDBJ databases">
        <title>Updated reference genomes for cyclostephanoid diatoms.</title>
        <authorList>
            <person name="Roberts W.R."/>
            <person name="Alverson A.J."/>
        </authorList>
    </citation>
    <scope>NUCLEOTIDE SEQUENCE [LARGE SCALE GENOMIC DNA]</scope>
    <source>
        <strain evidence="2 3">AJA228-03</strain>
    </source>
</reference>
<gene>
    <name evidence="2" type="ORF">ACHAXA_009390</name>
</gene>
<proteinExistence type="predicted"/>
<dbReference type="EMBL" id="JALLPB020000215">
    <property type="protein sequence ID" value="KAL3812131.1"/>
    <property type="molecule type" value="Genomic_DNA"/>
</dbReference>
<feature type="region of interest" description="Disordered" evidence="1">
    <location>
        <begin position="114"/>
        <end position="164"/>
    </location>
</feature>
<evidence type="ECO:0000313" key="3">
    <source>
        <dbReference type="Proteomes" id="UP001530377"/>
    </source>
</evidence>
<organism evidence="2 3">
    <name type="scientific">Cyclostephanos tholiformis</name>
    <dbReference type="NCBI Taxonomy" id="382380"/>
    <lineage>
        <taxon>Eukaryota</taxon>
        <taxon>Sar</taxon>
        <taxon>Stramenopiles</taxon>
        <taxon>Ochrophyta</taxon>
        <taxon>Bacillariophyta</taxon>
        <taxon>Coscinodiscophyceae</taxon>
        <taxon>Thalassiosirophycidae</taxon>
        <taxon>Stephanodiscales</taxon>
        <taxon>Stephanodiscaceae</taxon>
        <taxon>Cyclostephanos</taxon>
    </lineage>
</organism>